<evidence type="ECO:0000256" key="4">
    <source>
        <dbReference type="ARBA" id="ARBA00022729"/>
    </source>
</evidence>
<dbReference type="PANTHER" id="PTHR15944">
    <property type="entry name" value="FARNESYLCYSTEINE LYASE"/>
    <property type="match status" value="1"/>
</dbReference>
<feature type="compositionally biased region" description="Polar residues" evidence="9">
    <location>
        <begin position="77"/>
        <end position="93"/>
    </location>
</feature>
<dbReference type="GO" id="GO:0006355">
    <property type="term" value="P:regulation of DNA-templated transcription"/>
    <property type="evidence" value="ECO:0007669"/>
    <property type="project" value="InterPro"/>
</dbReference>
<organism evidence="11 12">
    <name type="scientific">Ustilaginoidea virens</name>
    <name type="common">Rice false smut fungus</name>
    <name type="synonym">Villosiclava virens</name>
    <dbReference type="NCBI Taxonomy" id="1159556"/>
    <lineage>
        <taxon>Eukaryota</taxon>
        <taxon>Fungi</taxon>
        <taxon>Dikarya</taxon>
        <taxon>Ascomycota</taxon>
        <taxon>Pezizomycotina</taxon>
        <taxon>Sordariomycetes</taxon>
        <taxon>Hypocreomycetidae</taxon>
        <taxon>Hypocreales</taxon>
        <taxon>Clavicipitaceae</taxon>
        <taxon>Ustilaginoidea</taxon>
    </lineage>
</organism>
<feature type="coiled-coil region" evidence="8">
    <location>
        <begin position="132"/>
        <end position="166"/>
    </location>
</feature>
<evidence type="ECO:0000256" key="2">
    <source>
        <dbReference type="ARBA" id="ARBA00009967"/>
    </source>
</evidence>
<feature type="region of interest" description="Disordered" evidence="9">
    <location>
        <begin position="371"/>
        <end position="434"/>
    </location>
</feature>
<dbReference type="Pfam" id="PF13450">
    <property type="entry name" value="NAD_binding_8"/>
    <property type="match status" value="1"/>
</dbReference>
<dbReference type="GO" id="GO:0001735">
    <property type="term" value="F:prenylcysteine oxidase activity"/>
    <property type="evidence" value="ECO:0007669"/>
    <property type="project" value="InterPro"/>
</dbReference>
<keyword evidence="6" id="KW-0560">Oxidoreductase</keyword>
<dbReference type="InterPro" id="IPR010795">
    <property type="entry name" value="Prenylcys_lyase"/>
</dbReference>
<dbReference type="GO" id="GO:0030327">
    <property type="term" value="P:prenylated protein catabolic process"/>
    <property type="evidence" value="ECO:0007669"/>
    <property type="project" value="TreeGrafter"/>
</dbReference>
<evidence type="ECO:0000256" key="7">
    <source>
        <dbReference type="ARBA" id="ARBA00023180"/>
    </source>
</evidence>
<feature type="compositionally biased region" description="Low complexity" evidence="9">
    <location>
        <begin position="221"/>
        <end position="238"/>
    </location>
</feature>
<dbReference type="GO" id="GO:0005737">
    <property type="term" value="C:cytoplasm"/>
    <property type="evidence" value="ECO:0007669"/>
    <property type="project" value="InterPro"/>
</dbReference>
<dbReference type="Pfam" id="PF09421">
    <property type="entry name" value="FRQ"/>
    <property type="match status" value="1"/>
</dbReference>
<reference evidence="12" key="1">
    <citation type="journal article" date="2016" name="Genome Announc.">
        <title>Genome sequence of Ustilaginoidea virens IPU010, a rice pathogenic fungus causing false smut.</title>
        <authorList>
            <person name="Kumagai T."/>
            <person name="Ishii T."/>
            <person name="Terai G."/>
            <person name="Umemura M."/>
            <person name="Machida M."/>
            <person name="Asai K."/>
        </authorList>
    </citation>
    <scope>NUCLEOTIDE SEQUENCE [LARGE SCALE GENOMIC DNA]</scope>
    <source>
        <strain evidence="12">IPU010</strain>
    </source>
</reference>
<evidence type="ECO:0000256" key="6">
    <source>
        <dbReference type="ARBA" id="ARBA00023002"/>
    </source>
</evidence>
<feature type="domain" description="Prenylcysteine lyase" evidence="10">
    <location>
        <begin position="1176"/>
        <end position="1452"/>
    </location>
</feature>
<keyword evidence="7" id="KW-0325">Glycoprotein</keyword>
<evidence type="ECO:0000259" key="10">
    <source>
        <dbReference type="Pfam" id="PF07156"/>
    </source>
</evidence>
<feature type="compositionally biased region" description="Polar residues" evidence="9">
    <location>
        <begin position="383"/>
        <end position="418"/>
    </location>
</feature>
<dbReference type="SUPFAM" id="SSF51905">
    <property type="entry name" value="FAD/NAD(P)-binding domain"/>
    <property type="match status" value="1"/>
</dbReference>
<feature type="compositionally biased region" description="Polar residues" evidence="9">
    <location>
        <begin position="323"/>
        <end position="336"/>
    </location>
</feature>
<accession>A0A1B5L2Q1</accession>
<evidence type="ECO:0000256" key="3">
    <source>
        <dbReference type="ARBA" id="ARBA00022630"/>
    </source>
</evidence>
<keyword evidence="5" id="KW-0274">FAD</keyword>
<dbReference type="GO" id="GO:0030328">
    <property type="term" value="P:prenylcysteine catabolic process"/>
    <property type="evidence" value="ECO:0007669"/>
    <property type="project" value="InterPro"/>
</dbReference>
<feature type="region of interest" description="Disordered" evidence="9">
    <location>
        <begin position="196"/>
        <end position="271"/>
    </location>
</feature>
<feature type="region of interest" description="Disordered" evidence="9">
    <location>
        <begin position="856"/>
        <end position="909"/>
    </location>
</feature>
<evidence type="ECO:0000256" key="9">
    <source>
        <dbReference type="SAM" id="MobiDB-lite"/>
    </source>
</evidence>
<dbReference type="PANTHER" id="PTHR15944:SF0">
    <property type="entry name" value="PRENYLCYSTEINE LYASE DOMAIN-CONTAINING PROTEIN"/>
    <property type="match status" value="1"/>
</dbReference>
<evidence type="ECO:0000313" key="12">
    <source>
        <dbReference type="Proteomes" id="UP000054053"/>
    </source>
</evidence>
<proteinExistence type="inferred from homology"/>
<comment type="caution">
    <text evidence="11">The sequence shown here is derived from an EMBL/GenBank/DDBJ whole genome shotgun (WGS) entry which is preliminary data.</text>
</comment>
<comment type="cofactor">
    <cofactor evidence="1">
        <name>FAD</name>
        <dbReference type="ChEBI" id="CHEBI:57692"/>
    </cofactor>
</comment>
<feature type="compositionally biased region" description="Low complexity" evidence="9">
    <location>
        <begin position="563"/>
        <end position="573"/>
    </location>
</feature>
<keyword evidence="8" id="KW-0175">Coiled coil</keyword>
<name>A0A1B5L2Q1_USTVR</name>
<gene>
    <name evidence="11" type="ORF">UVI_02033440</name>
</gene>
<evidence type="ECO:0000256" key="5">
    <source>
        <dbReference type="ARBA" id="ARBA00022827"/>
    </source>
</evidence>
<evidence type="ECO:0000256" key="8">
    <source>
        <dbReference type="SAM" id="Coils"/>
    </source>
</evidence>
<feature type="compositionally biased region" description="Basic and acidic residues" evidence="9">
    <location>
        <begin position="422"/>
        <end position="433"/>
    </location>
</feature>
<dbReference type="InterPro" id="IPR036188">
    <property type="entry name" value="FAD/NAD-bd_sf"/>
</dbReference>
<protein>
    <recommendedName>
        <fullName evidence="10">Prenylcysteine lyase domain-containing protein</fullName>
    </recommendedName>
</protein>
<feature type="region of interest" description="Disordered" evidence="9">
    <location>
        <begin position="313"/>
        <end position="358"/>
    </location>
</feature>
<feature type="compositionally biased region" description="Acidic residues" evidence="9">
    <location>
        <begin position="863"/>
        <end position="876"/>
    </location>
</feature>
<dbReference type="Proteomes" id="UP000054053">
    <property type="component" value="Unassembled WGS sequence"/>
</dbReference>
<feature type="compositionally biased region" description="Polar residues" evidence="9">
    <location>
        <begin position="60"/>
        <end position="70"/>
    </location>
</feature>
<dbReference type="GO" id="GO:0007623">
    <property type="term" value="P:circadian rhythm"/>
    <property type="evidence" value="ECO:0007669"/>
    <property type="project" value="InterPro"/>
</dbReference>
<dbReference type="InterPro" id="IPR018554">
    <property type="entry name" value="FRQ"/>
</dbReference>
<feature type="compositionally biased region" description="Polar residues" evidence="9">
    <location>
        <begin position="246"/>
        <end position="256"/>
    </location>
</feature>
<sequence length="1495" mass="162091">MALPTQNSRRTVRLPLSSTGHPLPRRTSPSNSVTLIHHQLARDASLRASPGSAVARANKATGSPRRNSSGDSHETGQSDPNKWFDQSNQNPTATFDGAMDGKESDSSNDDKLYAYQNPPLQPLLNTQHSSSADDYRSVIDDLTIEIQKLKEELKKYKQRGPDMLRKDKLFEIKYHGLPKRKRRELETTLRDFAASIEDSPDVSSSQRKKSSRHATRDNMYSGSGSASKHASSSSGSNARPVDSAYASMSSGANSAGVSLGRPAMSSRARNDQKVESYLRDIPEGLYPRHMVLTDRERKKLVVRRLEQIFTGKMGGRHARKAGQRQNANASLVSSATAEPEPQPRSLKDQRPTSGTTGAELCREARILPSEQLSGTCGKKTQSRDNASASNSNGDQTESGGHGNSSRSGTNPSPTQPTAPDQRPTRVNDLDPDRIQVPSENMDYIRHLGLVPPGLLVDPSKNAEVQPDADGWVYLNLLCNMAQLHIVNVTPSFVRAAVTEISTKFQLSSDGRKIRWRGGSDGTQFSSDSSNDSSQTTPEVDDAASKDGKRKRQRTGKSAGYEDQSGGSSKSQSKFGPQISTSSDSFHYKPLFAHNGSPNGQISLDDTLSSFGPIDDSNVDESRWGLSGSGTSNRRKRRHDGVIIYYSGAPFCTDLSGDPGDASPATYMLSSGQDRKEHDCHQFDRPIPHRSASGSSLGYRPLSDMYHGCHAGVKMDVDSVDCVPDLGNESDSDSGIIDSEFPWATGQQYIGVIPLEPCGLGGVMPDDHFMVVVTTKRPKDDTVSELVSSTRKKSEEATEVIIGRLASMSTSSPVPVASSQKVGPVEIEYVSGRIKRLAPVSLPPPVIFLPPFSSDASSSIGDDYMSEDADESLESSEELMSRQANPHHSDGYPDGVDLSSGDEDGEDPDENLEELKMYDKMESADVPGFARPKSKRQSIGSAEAAPVLVEREPVGDAKVPPEPARLGALGSGPGLGLGGGINASRRPGLKGENTPLTRQCIGAGAAGSSAAYHLRKFADEQGLCVNISVFEKTDHVGGRTVTVNVFDDANQPVELGASIFIKANHIIYNATQNFQLNLTELSAPDPAGYTAIWDGEAIVFRSEASSSWWWDAAKLFWKYGLAPYQAVKLVKSAVGTFLQLYEEPNFPFRSLTQRAFELGLLRLTGVTGEQYLQENNVSFATEGAVSVSGGNYQVFEKLLQHSRAAHYPNTTVTGIAFHKGTNKPGSIPKYALSTKSSSPRSRVAKLQTVFDSVVIASPWQFSGIEAADGVIKHHIDSVPYMALHVTLFTSPLRLQASYFGLEPGSKAPSNVYTTLGSEETAQEGPKGVGRTGFYSISTLRTITNPTTGKKEFLYKIFSAEPVNSTFLSTILGADIPDSFVSNDSAAGVEPVSWYHAHCFHSYPIGLPRVTFQDPILGRGLYYTSGVESFISTMETSALMGMNVARLIVDDFAGISRNRWNQIGQFSRNPAKARQDFWDSMDSEMRASMDFLGADEL</sequence>
<dbReference type="Gene3D" id="3.50.50.60">
    <property type="entry name" value="FAD/NAD(P)-binding domain"/>
    <property type="match status" value="1"/>
</dbReference>
<dbReference type="EMBL" id="BBTG02000016">
    <property type="protein sequence ID" value="GAO17742.1"/>
    <property type="molecule type" value="Genomic_DNA"/>
</dbReference>
<feature type="compositionally biased region" description="Acidic residues" evidence="9">
    <location>
        <begin position="899"/>
        <end position="909"/>
    </location>
</feature>
<evidence type="ECO:0000313" key="11">
    <source>
        <dbReference type="EMBL" id="GAO17742.1"/>
    </source>
</evidence>
<feature type="region of interest" description="Disordered" evidence="9">
    <location>
        <begin position="508"/>
        <end position="579"/>
    </location>
</feature>
<feature type="compositionally biased region" description="Basic and acidic residues" evidence="9">
    <location>
        <begin position="99"/>
        <end position="112"/>
    </location>
</feature>
<dbReference type="Pfam" id="PF07156">
    <property type="entry name" value="Prenylcys_lyase"/>
    <property type="match status" value="1"/>
</dbReference>
<comment type="similarity">
    <text evidence="2">Belongs to the prenylcysteine oxidase family.</text>
</comment>
<evidence type="ECO:0000256" key="1">
    <source>
        <dbReference type="ARBA" id="ARBA00001974"/>
    </source>
</evidence>
<keyword evidence="3" id="KW-0285">Flavoprotein</keyword>
<dbReference type="GO" id="GO:0005634">
    <property type="term" value="C:nucleus"/>
    <property type="evidence" value="ECO:0007669"/>
    <property type="project" value="InterPro"/>
</dbReference>
<keyword evidence="4" id="KW-0732">Signal</keyword>
<dbReference type="InterPro" id="IPR017046">
    <property type="entry name" value="Prenylcysteine_Oxase1"/>
</dbReference>
<feature type="region of interest" description="Disordered" evidence="9">
    <location>
        <begin position="1"/>
        <end position="132"/>
    </location>
</feature>